<dbReference type="GO" id="GO:0003677">
    <property type="term" value="F:DNA binding"/>
    <property type="evidence" value="ECO:0007669"/>
    <property type="project" value="InterPro"/>
</dbReference>
<feature type="compositionally biased region" description="Low complexity" evidence="2">
    <location>
        <begin position="297"/>
        <end position="306"/>
    </location>
</feature>
<dbReference type="GO" id="GO:0015074">
    <property type="term" value="P:DNA integration"/>
    <property type="evidence" value="ECO:0007669"/>
    <property type="project" value="InterPro"/>
</dbReference>
<dbReference type="InterPro" id="IPR011010">
    <property type="entry name" value="DNA_brk_join_enz"/>
</dbReference>
<dbReference type="PROSITE" id="PS51898">
    <property type="entry name" value="TYR_RECOMBINASE"/>
    <property type="match status" value="1"/>
</dbReference>
<proteinExistence type="predicted"/>
<dbReference type="InterPro" id="IPR002104">
    <property type="entry name" value="Integrase_catalytic"/>
</dbReference>
<keyword evidence="1" id="KW-0233">DNA recombination</keyword>
<evidence type="ECO:0000256" key="1">
    <source>
        <dbReference type="ARBA" id="ARBA00023172"/>
    </source>
</evidence>
<dbReference type="Gene3D" id="1.10.443.10">
    <property type="entry name" value="Intergrase catalytic core"/>
    <property type="match status" value="1"/>
</dbReference>
<accession>A0A1H9YVN6</accession>
<dbReference type="GO" id="GO:0006310">
    <property type="term" value="P:DNA recombination"/>
    <property type="evidence" value="ECO:0007669"/>
    <property type="project" value="UniProtKB-KW"/>
</dbReference>
<dbReference type="InterPro" id="IPR013762">
    <property type="entry name" value="Integrase-like_cat_sf"/>
</dbReference>
<keyword evidence="5" id="KW-1185">Reference proteome</keyword>
<evidence type="ECO:0000256" key="2">
    <source>
        <dbReference type="SAM" id="MobiDB-lite"/>
    </source>
</evidence>
<dbReference type="SUPFAM" id="SSF56349">
    <property type="entry name" value="DNA breaking-rejoining enzymes"/>
    <property type="match status" value="1"/>
</dbReference>
<gene>
    <name evidence="4" type="ORF">SAMN04488546_0302</name>
</gene>
<evidence type="ECO:0000313" key="5">
    <source>
        <dbReference type="Proteomes" id="UP000198507"/>
    </source>
</evidence>
<evidence type="ECO:0000259" key="3">
    <source>
        <dbReference type="PROSITE" id="PS51898"/>
    </source>
</evidence>
<protein>
    <recommendedName>
        <fullName evidence="3">Tyr recombinase domain-containing protein</fullName>
    </recommendedName>
</protein>
<reference evidence="5" key="1">
    <citation type="submission" date="2016-10" db="EMBL/GenBank/DDBJ databases">
        <authorList>
            <person name="Varghese N."/>
            <person name="Submissions S."/>
        </authorList>
    </citation>
    <scope>NUCLEOTIDE SEQUENCE [LARGE SCALE GENOMIC DNA]</scope>
    <source>
        <strain evidence="5">DSM 44209</strain>
    </source>
</reference>
<feature type="domain" description="Tyr recombinase" evidence="3">
    <location>
        <begin position="335"/>
        <end position="436"/>
    </location>
</feature>
<feature type="region of interest" description="Disordered" evidence="2">
    <location>
        <begin position="275"/>
        <end position="337"/>
    </location>
</feature>
<dbReference type="AlphaFoldDB" id="A0A1H9YVN6"/>
<dbReference type="Proteomes" id="UP000198507">
    <property type="component" value="Unassembled WGS sequence"/>
</dbReference>
<dbReference type="EMBL" id="FOIE01000001">
    <property type="protein sequence ID" value="SES73200.1"/>
    <property type="molecule type" value="Genomic_DNA"/>
</dbReference>
<sequence>MHHLVDQGLGDLVVVLREQVGEVHPDLGAADLRRRVGAGVGVDAVPDLAPVGRQEVGPLRRREVPAARVPGQREAVPLEQPLPLRRRYGRVEAEAAVDVGDVGEDVTPLDAPRPEEDGAVDGARPVVRLVEVREARGEAVAHRPVVGGTEARRDVPGRRVTQLGGRHVAPLGAAPADEDAPVDRARSVVGLVEVREPADVAVACCPVVGGAEPGADVVRRRVAQVGRPDVAPLRHVAAEQEGAAHDAQAVVRLVEVGEAGQETVGPRVVVDLAEAEGDGHGVVPSGGGRPGDRRSSRAGSARPGSRALHHRAVTAASPRRGGPPGTPSSSEARPPEVQAWTAPELGRFLGWADVQDPDLAMGWRLPAVTGMRRGQALALRWRDVDLDAGRLSVRRSVGVVKAEGAGERLVEGPTKTGRSQVVDLDAGIARASKALQ</sequence>
<organism evidence="4 5">
    <name type="scientific">Geodermatophilus poikilotrophus</name>
    <dbReference type="NCBI Taxonomy" id="1333667"/>
    <lineage>
        <taxon>Bacteria</taxon>
        <taxon>Bacillati</taxon>
        <taxon>Actinomycetota</taxon>
        <taxon>Actinomycetes</taxon>
        <taxon>Geodermatophilales</taxon>
        <taxon>Geodermatophilaceae</taxon>
        <taxon>Geodermatophilus</taxon>
    </lineage>
</organism>
<name>A0A1H9YVN6_9ACTN</name>
<evidence type="ECO:0000313" key="4">
    <source>
        <dbReference type="EMBL" id="SES73200.1"/>
    </source>
</evidence>